<evidence type="ECO:0000313" key="1">
    <source>
        <dbReference type="EMBL" id="GAU41131.1"/>
    </source>
</evidence>
<protein>
    <submittedName>
        <fullName evidence="1">Uncharacterized protein</fullName>
    </submittedName>
</protein>
<reference evidence="2" key="1">
    <citation type="journal article" date="2017" name="Front. Plant Sci.">
        <title>Climate Clever Clovers: New Paradigm to Reduce the Environmental Footprint of Ruminants by Breeding Low Methanogenic Forages Utilizing Haplotype Variation.</title>
        <authorList>
            <person name="Kaur P."/>
            <person name="Appels R."/>
            <person name="Bayer P.E."/>
            <person name="Keeble-Gagnere G."/>
            <person name="Wang J."/>
            <person name="Hirakawa H."/>
            <person name="Shirasawa K."/>
            <person name="Vercoe P."/>
            <person name="Stefanova K."/>
            <person name="Durmic Z."/>
            <person name="Nichols P."/>
            <person name="Revell C."/>
            <person name="Isobe S.N."/>
            <person name="Edwards D."/>
            <person name="Erskine W."/>
        </authorList>
    </citation>
    <scope>NUCLEOTIDE SEQUENCE [LARGE SCALE GENOMIC DNA]</scope>
    <source>
        <strain evidence="2">cv. Daliak</strain>
    </source>
</reference>
<gene>
    <name evidence="1" type="ORF">TSUD_288210</name>
</gene>
<dbReference type="OrthoDB" id="433414at2759"/>
<organism evidence="1 2">
    <name type="scientific">Trifolium subterraneum</name>
    <name type="common">Subterranean clover</name>
    <dbReference type="NCBI Taxonomy" id="3900"/>
    <lineage>
        <taxon>Eukaryota</taxon>
        <taxon>Viridiplantae</taxon>
        <taxon>Streptophyta</taxon>
        <taxon>Embryophyta</taxon>
        <taxon>Tracheophyta</taxon>
        <taxon>Spermatophyta</taxon>
        <taxon>Magnoliopsida</taxon>
        <taxon>eudicotyledons</taxon>
        <taxon>Gunneridae</taxon>
        <taxon>Pentapetalae</taxon>
        <taxon>rosids</taxon>
        <taxon>fabids</taxon>
        <taxon>Fabales</taxon>
        <taxon>Fabaceae</taxon>
        <taxon>Papilionoideae</taxon>
        <taxon>50 kb inversion clade</taxon>
        <taxon>NPAAA clade</taxon>
        <taxon>Hologalegina</taxon>
        <taxon>IRL clade</taxon>
        <taxon>Trifolieae</taxon>
        <taxon>Trifolium</taxon>
    </lineage>
</organism>
<evidence type="ECO:0000313" key="2">
    <source>
        <dbReference type="Proteomes" id="UP000242715"/>
    </source>
</evidence>
<dbReference type="AlphaFoldDB" id="A0A2Z6NBM9"/>
<dbReference type="Proteomes" id="UP000242715">
    <property type="component" value="Unassembled WGS sequence"/>
</dbReference>
<name>A0A2Z6NBM9_TRISU</name>
<sequence>MLFKREATNSNINASFDEVAFQAEQLALDAEAHQVMAVEEEESSLKDDRKAWNWVIRKRVWDLMEGNKTLHHGISNFVFLLLMR</sequence>
<proteinExistence type="predicted"/>
<accession>A0A2Z6NBM9</accession>
<dbReference type="EMBL" id="DF973847">
    <property type="protein sequence ID" value="GAU41131.1"/>
    <property type="molecule type" value="Genomic_DNA"/>
</dbReference>
<keyword evidence="2" id="KW-1185">Reference proteome</keyword>